<dbReference type="EMBL" id="BX284605">
    <property type="protein sequence ID" value="CAA99797.2"/>
    <property type="molecule type" value="Genomic_DNA"/>
</dbReference>
<dbReference type="Proteomes" id="UP000001940">
    <property type="component" value="Chromosome V"/>
</dbReference>
<feature type="transmembrane region" description="Helical" evidence="1">
    <location>
        <begin position="199"/>
        <end position="220"/>
    </location>
</feature>
<dbReference type="InParanoid" id="G5EBN3"/>
<evidence type="ECO:0000256" key="1">
    <source>
        <dbReference type="SAM" id="Phobius"/>
    </source>
</evidence>
<keyword evidence="1" id="KW-0812">Transmembrane</keyword>
<gene>
    <name evidence="2 4" type="primary">srh-17</name>
    <name evidence="4" type="ORF">C47E8.2</name>
    <name evidence="2" type="ORF">CELE_C47E8.2</name>
</gene>
<dbReference type="AlphaFoldDB" id="G5EBN3"/>
<feature type="transmembrane region" description="Helical" evidence="1">
    <location>
        <begin position="241"/>
        <end position="269"/>
    </location>
</feature>
<dbReference type="OrthoDB" id="5846932at2759"/>
<sequence length="330" mass="38005">MDCAETDHNEYYWIMHGIFIVSLPIYSIAIIALLQTKSPYFEKYKLFLIWHTSTNLLAELLNSWFLIPVVHVNLPILRFTGILSHWGFSGLFQFFVIGTMIYLTAYSVLEMFMFRFRASLFNYKSTYFYIYLKANIYLFRFAMLCFLTLNICTYSFAIDQQTVNKYSLSLKFPDAPSIILCYTVIASAPFADPATMFNVLIWLSVVIVTLTSTIATTVYLQRNLRENEHYSETVVRMHKMLLITLSIQTAIHGIMLGIPNALFIFAAFFGVRHESVAKLSFIFLTTHGLASTIAMVVLTKPIKIAAMELFKCRSGDKVVETDNRRMSRKL</sequence>
<keyword evidence="1" id="KW-1133">Transmembrane helix</keyword>
<dbReference type="PaxDb" id="6239-C47E8.2"/>
<dbReference type="WormBase" id="C47E8.2">
    <property type="protein sequence ID" value="CE33038"/>
    <property type="gene ID" value="WBGene00005242"/>
    <property type="gene designation" value="srh-17"/>
</dbReference>
<evidence type="ECO:0000313" key="3">
    <source>
        <dbReference type="Proteomes" id="UP000001940"/>
    </source>
</evidence>
<dbReference type="PANTHER" id="PTHR46891:SF5">
    <property type="entry name" value="SERPENTINE RECEPTOR, CLASS H"/>
    <property type="match status" value="1"/>
</dbReference>
<dbReference type="RefSeq" id="NP_506622.2">
    <property type="nucleotide sequence ID" value="NM_074221.2"/>
</dbReference>
<dbReference type="InterPro" id="IPR019422">
    <property type="entry name" value="7TM_GPCR_serpentine_rcpt_Srh"/>
</dbReference>
<dbReference type="Bgee" id="WBGene00005242">
    <property type="expression patterns" value="Expressed in pharyngeal muscle cell (C elegans)"/>
</dbReference>
<evidence type="ECO:0000313" key="2">
    <source>
        <dbReference type="EMBL" id="CAA99797.2"/>
    </source>
</evidence>
<protein>
    <submittedName>
        <fullName evidence="2">Serpentine Receptor, class H</fullName>
    </submittedName>
</protein>
<dbReference type="GeneID" id="183551"/>
<name>G5EBN3_CAEEL</name>
<dbReference type="PANTHER" id="PTHR46891">
    <property type="entry name" value="SERPENTINE RECEPTOR, CLASS H-RELATED"/>
    <property type="match status" value="1"/>
</dbReference>
<proteinExistence type="predicted"/>
<keyword evidence="1" id="KW-0472">Membrane</keyword>
<dbReference type="HOGENOM" id="CLU_067921_1_0_1"/>
<dbReference type="Pfam" id="PF10318">
    <property type="entry name" value="7TM_GPCR_Srh"/>
    <property type="match status" value="1"/>
</dbReference>
<keyword evidence="3" id="KW-1185">Reference proteome</keyword>
<evidence type="ECO:0000313" key="4">
    <source>
        <dbReference type="WormBase" id="C47E8.2"/>
    </source>
</evidence>
<dbReference type="OMA" id="VANCITY"/>
<dbReference type="FunCoup" id="G5EBN3">
    <property type="interactions" value="188"/>
</dbReference>
<dbReference type="CTD" id="183551"/>
<dbReference type="eggNOG" id="ENOG502TFM8">
    <property type="taxonomic scope" value="Eukaryota"/>
</dbReference>
<feature type="transmembrane region" description="Helical" evidence="1">
    <location>
        <begin position="12"/>
        <end position="34"/>
    </location>
</feature>
<keyword evidence="2" id="KW-0675">Receptor</keyword>
<dbReference type="KEGG" id="cel:CELE_C47E8.2"/>
<dbReference type="AGR" id="WB:WBGene00005242"/>
<organism evidence="2 3">
    <name type="scientific">Caenorhabditis elegans</name>
    <dbReference type="NCBI Taxonomy" id="6239"/>
    <lineage>
        <taxon>Eukaryota</taxon>
        <taxon>Metazoa</taxon>
        <taxon>Ecdysozoa</taxon>
        <taxon>Nematoda</taxon>
        <taxon>Chromadorea</taxon>
        <taxon>Rhabditida</taxon>
        <taxon>Rhabditina</taxon>
        <taxon>Rhabditomorpha</taxon>
        <taxon>Rhabditoidea</taxon>
        <taxon>Rhabditidae</taxon>
        <taxon>Peloderinae</taxon>
        <taxon>Caenorhabditis</taxon>
    </lineage>
</organism>
<feature type="transmembrane region" description="Helical" evidence="1">
    <location>
        <begin position="281"/>
        <end position="299"/>
    </location>
</feature>
<dbReference type="PhylomeDB" id="G5EBN3"/>
<feature type="transmembrane region" description="Helical" evidence="1">
    <location>
        <begin position="137"/>
        <end position="158"/>
    </location>
</feature>
<accession>G5EBN3</accession>
<reference evidence="2 3" key="1">
    <citation type="journal article" date="1998" name="Science">
        <title>Genome sequence of the nematode C. elegans: a platform for investigating biology.</title>
        <authorList>
            <consortium name="The C. elegans sequencing consortium"/>
            <person name="Sulson J.E."/>
            <person name="Waterston R."/>
        </authorList>
    </citation>
    <scope>NUCLEOTIDE SEQUENCE [LARGE SCALE GENOMIC DNA]</scope>
    <source>
        <strain evidence="2 3">Bristol N2</strain>
    </source>
</reference>
<feature type="transmembrane region" description="Helical" evidence="1">
    <location>
        <begin position="91"/>
        <end position="116"/>
    </location>
</feature>
<dbReference type="PIR" id="T20023">
    <property type="entry name" value="T20023"/>
</dbReference>